<organism evidence="1 2">
    <name type="scientific">Striga hermonthica</name>
    <name type="common">Purple witchweed</name>
    <name type="synonym">Buchnera hermonthica</name>
    <dbReference type="NCBI Taxonomy" id="68872"/>
    <lineage>
        <taxon>Eukaryota</taxon>
        <taxon>Viridiplantae</taxon>
        <taxon>Streptophyta</taxon>
        <taxon>Embryophyta</taxon>
        <taxon>Tracheophyta</taxon>
        <taxon>Spermatophyta</taxon>
        <taxon>Magnoliopsida</taxon>
        <taxon>eudicotyledons</taxon>
        <taxon>Gunneridae</taxon>
        <taxon>Pentapetalae</taxon>
        <taxon>asterids</taxon>
        <taxon>lamiids</taxon>
        <taxon>Lamiales</taxon>
        <taxon>Orobanchaceae</taxon>
        <taxon>Buchnereae</taxon>
        <taxon>Striga</taxon>
    </lineage>
</organism>
<comment type="caution">
    <text evidence="1">The sequence shown here is derived from an EMBL/GenBank/DDBJ whole genome shotgun (WGS) entry which is preliminary data.</text>
</comment>
<dbReference type="GO" id="GO:0003676">
    <property type="term" value="F:nucleic acid binding"/>
    <property type="evidence" value="ECO:0007669"/>
    <property type="project" value="InterPro"/>
</dbReference>
<dbReference type="Proteomes" id="UP001153555">
    <property type="component" value="Unassembled WGS sequence"/>
</dbReference>
<dbReference type="AlphaFoldDB" id="A0A9N7RI96"/>
<dbReference type="InterPro" id="IPR012677">
    <property type="entry name" value="Nucleotide-bd_a/b_plait_sf"/>
</dbReference>
<dbReference type="InterPro" id="IPR035979">
    <property type="entry name" value="RBD_domain_sf"/>
</dbReference>
<accession>A0A9N7RI96</accession>
<proteinExistence type="predicted"/>
<feature type="non-terminal residue" evidence="1">
    <location>
        <position position="1"/>
    </location>
</feature>
<dbReference type="Gene3D" id="3.30.70.330">
    <property type="match status" value="1"/>
</dbReference>
<evidence type="ECO:0000313" key="2">
    <source>
        <dbReference type="Proteomes" id="UP001153555"/>
    </source>
</evidence>
<keyword evidence="2" id="KW-1185">Reference proteome</keyword>
<dbReference type="SUPFAM" id="SSF54928">
    <property type="entry name" value="RNA-binding domain, RBD"/>
    <property type="match status" value="1"/>
</dbReference>
<sequence length="63" mass="7433">KCMDGCWCWSGAFGRKRYQQIKSVMKYVQVIYDNASGRNRVFCFMTMSMVEEVEDATHKFNGY</sequence>
<dbReference type="EMBL" id="CACSLK010027773">
    <property type="protein sequence ID" value="CAA0829005.1"/>
    <property type="molecule type" value="Genomic_DNA"/>
</dbReference>
<evidence type="ECO:0000313" key="1">
    <source>
        <dbReference type="EMBL" id="CAA0829005.1"/>
    </source>
</evidence>
<gene>
    <name evidence="1" type="ORF">SHERM_24597</name>
</gene>
<reference evidence="1" key="1">
    <citation type="submission" date="2019-12" db="EMBL/GenBank/DDBJ databases">
        <authorList>
            <person name="Scholes J."/>
        </authorList>
    </citation>
    <scope>NUCLEOTIDE SEQUENCE</scope>
</reference>
<feature type="non-terminal residue" evidence="1">
    <location>
        <position position="63"/>
    </location>
</feature>
<name>A0A9N7RI96_STRHE</name>
<protein>
    <submittedName>
        <fullName evidence="1">RNA-binding protein CP29B- chloroplastic</fullName>
    </submittedName>
</protein>